<evidence type="ECO:0000313" key="4">
    <source>
        <dbReference type="Proteomes" id="UP000275267"/>
    </source>
</evidence>
<keyword evidence="2" id="KW-0812">Transmembrane</keyword>
<dbReference type="GO" id="GO:0005886">
    <property type="term" value="C:plasma membrane"/>
    <property type="evidence" value="ECO:0007669"/>
    <property type="project" value="TreeGrafter"/>
</dbReference>
<dbReference type="GO" id="GO:0098662">
    <property type="term" value="P:inorganic cation transmembrane transport"/>
    <property type="evidence" value="ECO:0007669"/>
    <property type="project" value="UniProtKB-ARBA"/>
</dbReference>
<feature type="transmembrane region" description="Helical" evidence="2">
    <location>
        <begin position="137"/>
        <end position="154"/>
    </location>
</feature>
<feature type="region of interest" description="Disordered" evidence="1">
    <location>
        <begin position="1"/>
        <end position="40"/>
    </location>
</feature>
<dbReference type="PANTHER" id="PTHR31064">
    <property type="entry name" value="POTASSIUM TRANSPORT PROTEIN DDB_G0292412-RELATED"/>
    <property type="match status" value="1"/>
</dbReference>
<evidence type="ECO:0000256" key="2">
    <source>
        <dbReference type="SAM" id="Phobius"/>
    </source>
</evidence>
<accession>A0A3L6PWV0</accession>
<name>A0A3L6PWV0_PANMI</name>
<keyword evidence="4" id="KW-1185">Reference proteome</keyword>
<organism evidence="3 4">
    <name type="scientific">Panicum miliaceum</name>
    <name type="common">Proso millet</name>
    <name type="synonym">Broomcorn millet</name>
    <dbReference type="NCBI Taxonomy" id="4540"/>
    <lineage>
        <taxon>Eukaryota</taxon>
        <taxon>Viridiplantae</taxon>
        <taxon>Streptophyta</taxon>
        <taxon>Embryophyta</taxon>
        <taxon>Tracheophyta</taxon>
        <taxon>Spermatophyta</taxon>
        <taxon>Magnoliopsida</taxon>
        <taxon>Liliopsida</taxon>
        <taxon>Poales</taxon>
        <taxon>Poaceae</taxon>
        <taxon>PACMAD clade</taxon>
        <taxon>Panicoideae</taxon>
        <taxon>Panicodae</taxon>
        <taxon>Paniceae</taxon>
        <taxon>Panicinae</taxon>
        <taxon>Panicum</taxon>
        <taxon>Panicum sect. Panicum</taxon>
    </lineage>
</organism>
<dbReference type="STRING" id="4540.A0A3L6PWV0"/>
<sequence>MVPVDSSDKRPLPCRYHPSDGSSLPNSADDLTLTEKGEDKSSGTLWKNFIISKPICLATFIILACITERKLMSLDPLNFNIFSIIFEVVSCFQTIMAHISPFCSAYGNVGYSLGSCERLLKPDATCKAVSYGFVGKWTGEGKLIIILVMFLGRFKRLSLKARKP</sequence>
<dbReference type="GO" id="GO:0008324">
    <property type="term" value="F:monoatomic cation transmembrane transporter activity"/>
    <property type="evidence" value="ECO:0007669"/>
    <property type="project" value="TreeGrafter"/>
</dbReference>
<protein>
    <submittedName>
        <fullName evidence="3">Uncharacterized protein</fullName>
    </submittedName>
</protein>
<dbReference type="Proteomes" id="UP000275267">
    <property type="component" value="Unassembled WGS sequence"/>
</dbReference>
<evidence type="ECO:0000313" key="3">
    <source>
        <dbReference type="EMBL" id="RLM64650.1"/>
    </source>
</evidence>
<dbReference type="InterPro" id="IPR051143">
    <property type="entry name" value="TrkH_K-transport"/>
</dbReference>
<evidence type="ECO:0000256" key="1">
    <source>
        <dbReference type="SAM" id="MobiDB-lite"/>
    </source>
</evidence>
<dbReference type="AlphaFoldDB" id="A0A3L6PWV0"/>
<feature type="transmembrane region" description="Helical" evidence="2">
    <location>
        <begin position="79"/>
        <end position="99"/>
    </location>
</feature>
<dbReference type="EMBL" id="PQIB02000015">
    <property type="protein sequence ID" value="RLM64650.1"/>
    <property type="molecule type" value="Genomic_DNA"/>
</dbReference>
<keyword evidence="2" id="KW-0472">Membrane</keyword>
<reference evidence="4" key="1">
    <citation type="journal article" date="2019" name="Nat. Commun.">
        <title>The genome of broomcorn millet.</title>
        <authorList>
            <person name="Zou C."/>
            <person name="Miki D."/>
            <person name="Li D."/>
            <person name="Tang Q."/>
            <person name="Xiao L."/>
            <person name="Rajput S."/>
            <person name="Deng P."/>
            <person name="Jia W."/>
            <person name="Huang R."/>
            <person name="Zhang M."/>
            <person name="Sun Y."/>
            <person name="Hu J."/>
            <person name="Fu X."/>
            <person name="Schnable P.S."/>
            <person name="Li F."/>
            <person name="Zhang H."/>
            <person name="Feng B."/>
            <person name="Zhu X."/>
            <person name="Liu R."/>
            <person name="Schnable J.C."/>
            <person name="Zhu J.-K."/>
            <person name="Zhang H."/>
        </authorList>
    </citation>
    <scope>NUCLEOTIDE SEQUENCE [LARGE SCALE GENOMIC DNA]</scope>
</reference>
<keyword evidence="2" id="KW-1133">Transmembrane helix</keyword>
<feature type="transmembrane region" description="Helical" evidence="2">
    <location>
        <begin position="49"/>
        <end position="67"/>
    </location>
</feature>
<dbReference type="OrthoDB" id="9999863at2759"/>
<comment type="caution">
    <text evidence="3">The sequence shown here is derived from an EMBL/GenBank/DDBJ whole genome shotgun (WGS) entry which is preliminary data.</text>
</comment>
<gene>
    <name evidence="3" type="ORF">C2845_PM16G19410</name>
</gene>
<feature type="compositionally biased region" description="Basic and acidic residues" evidence="1">
    <location>
        <begin position="1"/>
        <end position="11"/>
    </location>
</feature>
<proteinExistence type="predicted"/>
<dbReference type="PANTHER" id="PTHR31064:SF8">
    <property type="entry name" value="CATION TRANSPORTER HKT1_1"/>
    <property type="match status" value="1"/>
</dbReference>